<dbReference type="GO" id="GO:0050660">
    <property type="term" value="F:flavin adenine dinucleotide binding"/>
    <property type="evidence" value="ECO:0007669"/>
    <property type="project" value="TreeGrafter"/>
</dbReference>
<reference evidence="15 16" key="1">
    <citation type="submission" date="2017-11" db="EMBL/GenBank/DDBJ databases">
        <title>Rhodohalobacter 15182 sp. nov., isolated from a salt lake.</title>
        <authorList>
            <person name="Han S."/>
        </authorList>
    </citation>
    <scope>NUCLEOTIDE SEQUENCE [LARGE SCALE GENOMIC DNA]</scope>
    <source>
        <strain evidence="15 16">15182</strain>
    </source>
</reference>
<comment type="subcellular location">
    <subcellularLocation>
        <location evidence="2">Membrane</location>
        <topology evidence="2">Multi-pass membrane protein</topology>
    </subcellularLocation>
</comment>
<evidence type="ECO:0000256" key="7">
    <source>
        <dbReference type="ARBA" id="ARBA00022827"/>
    </source>
</evidence>
<keyword evidence="5" id="KW-0001">2Fe-2S</keyword>
<feature type="transmembrane region" description="Helical" evidence="13">
    <location>
        <begin position="156"/>
        <end position="175"/>
    </location>
</feature>
<feature type="transmembrane region" description="Helical" evidence="13">
    <location>
        <begin position="44"/>
        <end position="65"/>
    </location>
</feature>
<dbReference type="Pfam" id="PF08022">
    <property type="entry name" value="FAD_binding_8"/>
    <property type="match status" value="1"/>
</dbReference>
<dbReference type="InterPro" id="IPR001433">
    <property type="entry name" value="OxRdtase_FAD/NAD-bd"/>
</dbReference>
<dbReference type="CDD" id="cd06198">
    <property type="entry name" value="FNR_like_3"/>
    <property type="match status" value="1"/>
</dbReference>
<keyword evidence="7" id="KW-0274">FAD</keyword>
<evidence type="ECO:0000259" key="14">
    <source>
        <dbReference type="PROSITE" id="PS51384"/>
    </source>
</evidence>
<dbReference type="Pfam" id="PF01794">
    <property type="entry name" value="Ferric_reduct"/>
    <property type="match status" value="1"/>
</dbReference>
<evidence type="ECO:0000313" key="16">
    <source>
        <dbReference type="Proteomes" id="UP000233398"/>
    </source>
</evidence>
<dbReference type="SUPFAM" id="SSF63380">
    <property type="entry name" value="Riboflavin synthase domain-like"/>
    <property type="match status" value="1"/>
</dbReference>
<dbReference type="InterPro" id="IPR050415">
    <property type="entry name" value="MRET"/>
</dbReference>
<dbReference type="InterPro" id="IPR039261">
    <property type="entry name" value="FNR_nucleotide-bd"/>
</dbReference>
<dbReference type="PANTHER" id="PTHR47354:SF8">
    <property type="entry name" value="1,2-PHENYLACETYL-COA EPOXIDASE, SUBUNIT E"/>
    <property type="match status" value="1"/>
</dbReference>
<dbReference type="InterPro" id="IPR013130">
    <property type="entry name" value="Fe3_Rdtase_TM_dom"/>
</dbReference>
<keyword evidence="9" id="KW-0560">Oxidoreductase</keyword>
<evidence type="ECO:0000313" key="15">
    <source>
        <dbReference type="EMBL" id="PKD44049.1"/>
    </source>
</evidence>
<evidence type="ECO:0000256" key="2">
    <source>
        <dbReference type="ARBA" id="ARBA00004141"/>
    </source>
</evidence>
<feature type="domain" description="FAD-binding FR-type" evidence="14">
    <location>
        <begin position="207"/>
        <end position="307"/>
    </location>
</feature>
<evidence type="ECO:0000256" key="12">
    <source>
        <dbReference type="ARBA" id="ARBA00023136"/>
    </source>
</evidence>
<dbReference type="GO" id="GO:0046872">
    <property type="term" value="F:metal ion binding"/>
    <property type="evidence" value="ECO:0007669"/>
    <property type="project" value="UniProtKB-KW"/>
</dbReference>
<sequence>MKREMGPWLFWGTALLVIPLWMISFPESTIRQNLKPFFVYGSQVTAWTGFALFALTFVLSARLKWLEDYFGGLDKMYHLHHSMGKIAVLLLLIHPIMLAFRWVPEDTGRLIWYLFPVHNRFEINIGSWALWGLILLMIFTLLIKLPYDKWKISHKFMGLFFILGVIHIYFLGLSLSTNPALVIYLSVLSVMGITAWVYKSVVFDFVVKKSRFRVAKVERLNDKVIEIVLKPIDEVLSYTPGQFYFFSFHAEGISHESHPYTVCDMTKEGEITILVKALGDYTKQLHRELKTGATALLEGPYGRFDYQNGKPNQVWIGGGVGIAPFISWANDLKRQNKSDLNVDLYYCVNTEKEATHLPLFRELENQMETFRVHLLRADIEGFFKPEVIQSISEKDFFICGPGDMIKALLPKLIKLGVPKRSIHFEDFDFS</sequence>
<dbReference type="PANTHER" id="PTHR47354">
    <property type="entry name" value="NADH OXIDOREDUCTASE HCR"/>
    <property type="match status" value="1"/>
</dbReference>
<organism evidence="15 16">
    <name type="scientific">Rhodohalobacter barkolensis</name>
    <dbReference type="NCBI Taxonomy" id="2053187"/>
    <lineage>
        <taxon>Bacteria</taxon>
        <taxon>Pseudomonadati</taxon>
        <taxon>Balneolota</taxon>
        <taxon>Balneolia</taxon>
        <taxon>Balneolales</taxon>
        <taxon>Balneolaceae</taxon>
        <taxon>Rhodohalobacter</taxon>
    </lineage>
</organism>
<evidence type="ECO:0000256" key="10">
    <source>
        <dbReference type="ARBA" id="ARBA00023004"/>
    </source>
</evidence>
<dbReference type="OrthoDB" id="9789468at2"/>
<comment type="cofactor">
    <cofactor evidence="1">
        <name>FAD</name>
        <dbReference type="ChEBI" id="CHEBI:57692"/>
    </cofactor>
</comment>
<feature type="transmembrane region" description="Helical" evidence="13">
    <location>
        <begin position="181"/>
        <end position="207"/>
    </location>
</feature>
<gene>
    <name evidence="15" type="ORF">CWD77_00800</name>
</gene>
<dbReference type="AlphaFoldDB" id="A0A2N0VIP9"/>
<name>A0A2N0VIP9_9BACT</name>
<evidence type="ECO:0000256" key="1">
    <source>
        <dbReference type="ARBA" id="ARBA00001974"/>
    </source>
</evidence>
<evidence type="ECO:0000256" key="9">
    <source>
        <dbReference type="ARBA" id="ARBA00023002"/>
    </source>
</evidence>
<dbReference type="InterPro" id="IPR013112">
    <property type="entry name" value="FAD-bd_8"/>
</dbReference>
<dbReference type="Pfam" id="PF00175">
    <property type="entry name" value="NAD_binding_1"/>
    <property type="match status" value="1"/>
</dbReference>
<evidence type="ECO:0000256" key="4">
    <source>
        <dbReference type="ARBA" id="ARBA00022692"/>
    </source>
</evidence>
<dbReference type="InterPro" id="IPR017927">
    <property type="entry name" value="FAD-bd_FR_type"/>
</dbReference>
<dbReference type="GO" id="GO:0016020">
    <property type="term" value="C:membrane"/>
    <property type="evidence" value="ECO:0007669"/>
    <property type="project" value="UniProtKB-SubCell"/>
</dbReference>
<evidence type="ECO:0000256" key="11">
    <source>
        <dbReference type="ARBA" id="ARBA00023014"/>
    </source>
</evidence>
<feature type="transmembrane region" description="Helical" evidence="13">
    <location>
        <begin position="86"/>
        <end position="103"/>
    </location>
</feature>
<keyword evidence="4 13" id="KW-0812">Transmembrane</keyword>
<comment type="caution">
    <text evidence="15">The sequence shown here is derived from an EMBL/GenBank/DDBJ whole genome shotgun (WGS) entry which is preliminary data.</text>
</comment>
<evidence type="ECO:0000256" key="13">
    <source>
        <dbReference type="SAM" id="Phobius"/>
    </source>
</evidence>
<keyword evidence="10" id="KW-0408">Iron</keyword>
<keyword evidence="16" id="KW-1185">Reference proteome</keyword>
<keyword evidence="3" id="KW-0285">Flavoprotein</keyword>
<dbReference type="PROSITE" id="PS51384">
    <property type="entry name" value="FAD_FR"/>
    <property type="match status" value="1"/>
</dbReference>
<dbReference type="Proteomes" id="UP000233398">
    <property type="component" value="Unassembled WGS sequence"/>
</dbReference>
<dbReference type="EMBL" id="PISP01000001">
    <property type="protein sequence ID" value="PKD44049.1"/>
    <property type="molecule type" value="Genomic_DNA"/>
</dbReference>
<evidence type="ECO:0000256" key="8">
    <source>
        <dbReference type="ARBA" id="ARBA00022989"/>
    </source>
</evidence>
<evidence type="ECO:0000256" key="3">
    <source>
        <dbReference type="ARBA" id="ARBA00022630"/>
    </source>
</evidence>
<proteinExistence type="predicted"/>
<dbReference type="GO" id="GO:0051537">
    <property type="term" value="F:2 iron, 2 sulfur cluster binding"/>
    <property type="evidence" value="ECO:0007669"/>
    <property type="project" value="UniProtKB-KW"/>
</dbReference>
<keyword evidence="6" id="KW-0479">Metal-binding</keyword>
<feature type="transmembrane region" description="Helical" evidence="13">
    <location>
        <begin position="7"/>
        <end position="24"/>
    </location>
</feature>
<protein>
    <recommendedName>
        <fullName evidence="14">FAD-binding FR-type domain-containing protein</fullName>
    </recommendedName>
</protein>
<dbReference type="Gene3D" id="3.40.50.80">
    <property type="entry name" value="Nucleotide-binding domain of ferredoxin-NADP reductase (FNR) module"/>
    <property type="match status" value="1"/>
</dbReference>
<keyword evidence="11" id="KW-0411">Iron-sulfur</keyword>
<accession>A0A2N0VIP9</accession>
<dbReference type="InterPro" id="IPR017938">
    <property type="entry name" value="Riboflavin_synthase-like_b-brl"/>
</dbReference>
<evidence type="ECO:0000256" key="5">
    <source>
        <dbReference type="ARBA" id="ARBA00022714"/>
    </source>
</evidence>
<dbReference type="RefSeq" id="WP_101071292.1">
    <property type="nucleotide sequence ID" value="NZ_PISP01000001.1"/>
</dbReference>
<feature type="transmembrane region" description="Helical" evidence="13">
    <location>
        <begin position="123"/>
        <end position="144"/>
    </location>
</feature>
<keyword evidence="8 13" id="KW-1133">Transmembrane helix</keyword>
<evidence type="ECO:0000256" key="6">
    <source>
        <dbReference type="ARBA" id="ARBA00022723"/>
    </source>
</evidence>
<dbReference type="SUPFAM" id="SSF52343">
    <property type="entry name" value="Ferredoxin reductase-like, C-terminal NADP-linked domain"/>
    <property type="match status" value="1"/>
</dbReference>
<keyword evidence="12 13" id="KW-0472">Membrane</keyword>
<dbReference type="GO" id="GO:0016491">
    <property type="term" value="F:oxidoreductase activity"/>
    <property type="evidence" value="ECO:0007669"/>
    <property type="project" value="UniProtKB-KW"/>
</dbReference>
<dbReference type="Gene3D" id="2.40.30.10">
    <property type="entry name" value="Translation factors"/>
    <property type="match status" value="1"/>
</dbReference>